<keyword evidence="9 11" id="KW-0496">Mitochondrion</keyword>
<dbReference type="InterPro" id="IPR003959">
    <property type="entry name" value="ATPase_AAA_core"/>
</dbReference>
<evidence type="ECO:0000256" key="13">
    <source>
        <dbReference type="RuleBase" id="RU000591"/>
    </source>
</evidence>
<keyword evidence="2 11" id="KW-0645">Protease</keyword>
<evidence type="ECO:0000256" key="9">
    <source>
        <dbReference type="ARBA" id="ARBA00023128"/>
    </source>
</evidence>
<dbReference type="CDD" id="cd19500">
    <property type="entry name" value="RecA-like_Lon"/>
    <property type="match status" value="1"/>
</dbReference>
<evidence type="ECO:0000256" key="2">
    <source>
        <dbReference type="ARBA" id="ARBA00022670"/>
    </source>
</evidence>
<dbReference type="InterPro" id="IPR054594">
    <property type="entry name" value="Lon_lid"/>
</dbReference>
<evidence type="ECO:0000256" key="12">
    <source>
        <dbReference type="PROSITE-ProRule" id="PRU01122"/>
    </source>
</evidence>
<evidence type="ECO:0000256" key="8">
    <source>
        <dbReference type="ARBA" id="ARBA00023125"/>
    </source>
</evidence>
<dbReference type="EnsemblMetazoa" id="G11790.2">
    <property type="protein sequence ID" value="G11790.2:cds"/>
    <property type="gene ID" value="G11790"/>
</dbReference>
<evidence type="ECO:0000259" key="15">
    <source>
        <dbReference type="PROSITE" id="PS51786"/>
    </source>
</evidence>
<protein>
    <recommendedName>
        <fullName evidence="11">Lon protease homolog, mitochondrial</fullName>
        <ecNumber evidence="11">3.4.21.53</ecNumber>
    </recommendedName>
</protein>
<dbReference type="SMART" id="SM00382">
    <property type="entry name" value="AAA"/>
    <property type="match status" value="1"/>
</dbReference>
<dbReference type="FunFam" id="1.20.5.5270:FF:000001">
    <property type="entry name" value="Lon protease homolog, mitochondrial"/>
    <property type="match status" value="1"/>
</dbReference>
<dbReference type="GO" id="GO:0051131">
    <property type="term" value="P:chaperone-mediated protein complex assembly"/>
    <property type="evidence" value="ECO:0007669"/>
    <property type="project" value="UniProtKB-UniRule"/>
</dbReference>
<feature type="region of interest" description="Disordered" evidence="14">
    <location>
        <begin position="251"/>
        <end position="304"/>
    </location>
</feature>
<keyword evidence="5 11" id="KW-0720">Serine protease</keyword>
<organism evidence="17 18">
    <name type="scientific">Magallana gigas</name>
    <name type="common">Pacific oyster</name>
    <name type="synonym">Crassostrea gigas</name>
    <dbReference type="NCBI Taxonomy" id="29159"/>
    <lineage>
        <taxon>Eukaryota</taxon>
        <taxon>Metazoa</taxon>
        <taxon>Spiralia</taxon>
        <taxon>Lophotrochozoa</taxon>
        <taxon>Mollusca</taxon>
        <taxon>Bivalvia</taxon>
        <taxon>Autobranchia</taxon>
        <taxon>Pteriomorphia</taxon>
        <taxon>Ostreida</taxon>
        <taxon>Ostreoidea</taxon>
        <taxon>Ostreidae</taxon>
        <taxon>Magallana</taxon>
    </lineage>
</organism>
<dbReference type="EC" id="3.4.21.53" evidence="11"/>
<dbReference type="InterPro" id="IPR015947">
    <property type="entry name" value="PUA-like_sf"/>
</dbReference>
<feature type="compositionally biased region" description="Basic and acidic residues" evidence="14">
    <location>
        <begin position="281"/>
        <end position="291"/>
    </location>
</feature>
<evidence type="ECO:0000259" key="16">
    <source>
        <dbReference type="PROSITE" id="PS51787"/>
    </source>
</evidence>
<dbReference type="FunFam" id="3.40.50.300:FF:000021">
    <property type="entry name" value="Lon protease homolog"/>
    <property type="match status" value="1"/>
</dbReference>
<dbReference type="Gene3D" id="2.30.130.40">
    <property type="entry name" value="LON domain-like"/>
    <property type="match status" value="1"/>
</dbReference>
<dbReference type="FunFam" id="3.30.230.10:FF:000015">
    <property type="entry name" value="Lon protease homolog, mitochondrial"/>
    <property type="match status" value="1"/>
</dbReference>
<dbReference type="PANTHER" id="PTHR43718:SF2">
    <property type="entry name" value="LON PROTEASE HOMOLOG, MITOCHONDRIAL"/>
    <property type="match status" value="1"/>
</dbReference>
<dbReference type="InterPro" id="IPR020568">
    <property type="entry name" value="Ribosomal_Su5_D2-typ_SF"/>
</dbReference>
<feature type="binding site" evidence="11">
    <location>
        <begin position="571"/>
        <end position="578"/>
    </location>
    <ligand>
        <name>ATP</name>
        <dbReference type="ChEBI" id="CHEBI:30616"/>
    </ligand>
</feature>
<keyword evidence="3 11" id="KW-0547">Nucleotide-binding</keyword>
<dbReference type="InterPro" id="IPR027065">
    <property type="entry name" value="Lon_Prtase"/>
</dbReference>
<dbReference type="Gene3D" id="1.20.58.1480">
    <property type="match status" value="1"/>
</dbReference>
<proteinExistence type="inferred from homology"/>
<dbReference type="InterPro" id="IPR008269">
    <property type="entry name" value="Lon_proteolytic"/>
</dbReference>
<feature type="active site" evidence="11 12">
    <location>
        <position position="946"/>
    </location>
</feature>
<comment type="subunit">
    <text evidence="11">Homohexamer or homoheptamer. Organized in a ring with a central cavity.</text>
</comment>
<feature type="domain" description="Lon proteolytic" evidence="15">
    <location>
        <begin position="808"/>
        <end position="997"/>
    </location>
</feature>
<evidence type="ECO:0000256" key="3">
    <source>
        <dbReference type="ARBA" id="ARBA00022741"/>
    </source>
</evidence>
<dbReference type="Pfam" id="PF02190">
    <property type="entry name" value="LON_substr_bdg"/>
    <property type="match status" value="2"/>
</dbReference>
<dbReference type="Gene3D" id="3.40.50.300">
    <property type="entry name" value="P-loop containing nucleotide triphosphate hydrolases"/>
    <property type="match status" value="1"/>
</dbReference>
<dbReference type="GO" id="GO:0034599">
    <property type="term" value="P:cellular response to oxidative stress"/>
    <property type="evidence" value="ECO:0007669"/>
    <property type="project" value="UniProtKB-UniRule"/>
</dbReference>
<feature type="region of interest" description="Disordered" evidence="14">
    <location>
        <begin position="107"/>
        <end position="129"/>
    </location>
</feature>
<dbReference type="InterPro" id="IPR003593">
    <property type="entry name" value="AAA+_ATPase"/>
</dbReference>
<dbReference type="GO" id="GO:0005524">
    <property type="term" value="F:ATP binding"/>
    <property type="evidence" value="ECO:0007669"/>
    <property type="project" value="UniProtKB-UniRule"/>
</dbReference>
<comment type="subcellular location">
    <subcellularLocation>
        <location evidence="1 11">Mitochondrion matrix</location>
    </subcellularLocation>
</comment>
<feature type="domain" description="Lon N-terminal" evidence="16">
    <location>
        <begin position="145"/>
        <end position="418"/>
    </location>
</feature>
<dbReference type="SUPFAM" id="SSF52540">
    <property type="entry name" value="P-loop containing nucleoside triphosphate hydrolases"/>
    <property type="match status" value="1"/>
</dbReference>
<comment type="function">
    <text evidence="11">ATP-dependent serine protease that mediates the selective degradation of misfolded, unassembled or oxidatively damaged polypeptides as well as certain short-lived regulatory proteins in the mitochondrial matrix. May also have a chaperone function in the assembly of inner membrane protein complexes. Participates in the regulation of mitochondrial gene expression and in the maintenance of the integrity of the mitochondrial genome. Binds to mitochondrial DNA in a site-specific manner.</text>
</comment>
<evidence type="ECO:0000256" key="6">
    <source>
        <dbReference type="ARBA" id="ARBA00022840"/>
    </source>
</evidence>
<dbReference type="NCBIfam" id="TIGR00763">
    <property type="entry name" value="lon"/>
    <property type="match status" value="1"/>
</dbReference>
<dbReference type="AlphaFoldDB" id="A0A8W8I057"/>
<dbReference type="Gene3D" id="3.30.230.10">
    <property type="match status" value="1"/>
</dbReference>
<evidence type="ECO:0000313" key="18">
    <source>
        <dbReference type="Proteomes" id="UP000005408"/>
    </source>
</evidence>
<dbReference type="PROSITE" id="PS51787">
    <property type="entry name" value="LON_N"/>
    <property type="match status" value="1"/>
</dbReference>
<dbReference type="HAMAP" id="MF_03120">
    <property type="entry name" value="lonm_euk"/>
    <property type="match status" value="1"/>
</dbReference>
<evidence type="ECO:0000256" key="14">
    <source>
        <dbReference type="SAM" id="MobiDB-lite"/>
    </source>
</evidence>
<dbReference type="InterPro" id="IPR003111">
    <property type="entry name" value="Lon_prtase_N"/>
</dbReference>
<dbReference type="Pfam" id="PF05362">
    <property type="entry name" value="Lon_C"/>
    <property type="match status" value="1"/>
</dbReference>
<dbReference type="SUPFAM" id="SSF88697">
    <property type="entry name" value="PUA domain-like"/>
    <property type="match status" value="1"/>
</dbReference>
<evidence type="ECO:0000256" key="7">
    <source>
        <dbReference type="ARBA" id="ARBA00022946"/>
    </source>
</evidence>
<dbReference type="FunFam" id="1.20.58.1480:FF:000002">
    <property type="entry name" value="Lon protease homolog, mitochondrial"/>
    <property type="match status" value="1"/>
</dbReference>
<dbReference type="GO" id="GO:0043565">
    <property type="term" value="F:sequence-specific DNA binding"/>
    <property type="evidence" value="ECO:0007669"/>
    <property type="project" value="UniProtKB-UniRule"/>
</dbReference>
<dbReference type="InterPro" id="IPR027417">
    <property type="entry name" value="P-loop_NTPase"/>
</dbReference>
<keyword evidence="6 11" id="KW-0067">ATP-binding</keyword>
<evidence type="ECO:0000256" key="1">
    <source>
        <dbReference type="ARBA" id="ARBA00004305"/>
    </source>
</evidence>
<dbReference type="Gene3D" id="1.20.5.5270">
    <property type="match status" value="1"/>
</dbReference>
<keyword evidence="7" id="KW-0809">Transit peptide</keyword>
<dbReference type="InterPro" id="IPR008268">
    <property type="entry name" value="Peptidase_S16_AS"/>
</dbReference>
<dbReference type="GO" id="GO:0070407">
    <property type="term" value="P:oxidation-dependent protein catabolic process"/>
    <property type="evidence" value="ECO:0007669"/>
    <property type="project" value="UniProtKB-UniRule"/>
</dbReference>
<keyword evidence="4 11" id="KW-0378">Hydrolase</keyword>
<comment type="catalytic activity">
    <reaction evidence="10 11">
        <text>Hydrolysis of proteins in presence of ATP.</text>
        <dbReference type="EC" id="3.4.21.53"/>
    </reaction>
</comment>
<dbReference type="GO" id="GO:0016887">
    <property type="term" value="F:ATP hydrolysis activity"/>
    <property type="evidence" value="ECO:0007669"/>
    <property type="project" value="UniProtKB-UniRule"/>
</dbReference>
<accession>A0A8W8I057</accession>
<dbReference type="SMART" id="SM00464">
    <property type="entry name" value="LON"/>
    <property type="match status" value="1"/>
</dbReference>
<name>A0A8W8I057_MAGGI</name>
<dbReference type="PROSITE" id="PS01046">
    <property type="entry name" value="LON_SER"/>
    <property type="match status" value="1"/>
</dbReference>
<evidence type="ECO:0000256" key="10">
    <source>
        <dbReference type="ARBA" id="ARBA00050665"/>
    </source>
</evidence>
<dbReference type="GO" id="GO:0007005">
    <property type="term" value="P:mitochondrion organization"/>
    <property type="evidence" value="ECO:0007669"/>
    <property type="project" value="TreeGrafter"/>
</dbReference>
<dbReference type="GO" id="GO:0003697">
    <property type="term" value="F:single-stranded DNA binding"/>
    <property type="evidence" value="ECO:0007669"/>
    <property type="project" value="TreeGrafter"/>
</dbReference>
<comment type="similarity">
    <text evidence="11 12 13">Belongs to the peptidase S16 family.</text>
</comment>
<evidence type="ECO:0000256" key="4">
    <source>
        <dbReference type="ARBA" id="ARBA00022801"/>
    </source>
</evidence>
<feature type="active site" evidence="11 12">
    <location>
        <position position="903"/>
    </location>
</feature>
<dbReference type="PRINTS" id="PR00830">
    <property type="entry name" value="ENDOLAPTASE"/>
</dbReference>
<keyword evidence="18" id="KW-1185">Reference proteome</keyword>
<reference evidence="17" key="1">
    <citation type="submission" date="2022-08" db="UniProtKB">
        <authorList>
            <consortium name="EnsemblMetazoa"/>
        </authorList>
    </citation>
    <scope>IDENTIFICATION</scope>
    <source>
        <strain evidence="17">05x7-T-G4-1.051#20</strain>
    </source>
</reference>
<dbReference type="Gene3D" id="1.10.8.60">
    <property type="match status" value="1"/>
</dbReference>
<dbReference type="FunFam" id="1.10.8.60:FF:000043">
    <property type="entry name" value="Lon protease homolog, mitochondrial"/>
    <property type="match status" value="1"/>
</dbReference>
<dbReference type="SMR" id="A0A8W8I057"/>
<dbReference type="InterPro" id="IPR004815">
    <property type="entry name" value="Lon_bac/euk-typ"/>
</dbReference>
<dbReference type="InterPro" id="IPR014721">
    <property type="entry name" value="Ribsml_uS5_D2-typ_fold_subgr"/>
</dbReference>
<evidence type="ECO:0000256" key="11">
    <source>
        <dbReference type="HAMAP-Rule" id="MF_03120"/>
    </source>
</evidence>
<evidence type="ECO:0000256" key="5">
    <source>
        <dbReference type="ARBA" id="ARBA00022825"/>
    </source>
</evidence>
<dbReference type="Pfam" id="PF22667">
    <property type="entry name" value="Lon_lid"/>
    <property type="match status" value="1"/>
</dbReference>
<dbReference type="GO" id="GO:0004176">
    <property type="term" value="F:ATP-dependent peptidase activity"/>
    <property type="evidence" value="ECO:0007669"/>
    <property type="project" value="UniProtKB-UniRule"/>
</dbReference>
<dbReference type="GO" id="GO:0004252">
    <property type="term" value="F:serine-type endopeptidase activity"/>
    <property type="evidence" value="ECO:0007669"/>
    <property type="project" value="UniProtKB-UniRule"/>
</dbReference>
<keyword evidence="8 11" id="KW-0238">DNA-binding</keyword>
<dbReference type="PROSITE" id="PS51786">
    <property type="entry name" value="LON_PROTEOLYTIC"/>
    <property type="match status" value="1"/>
</dbReference>
<dbReference type="InterPro" id="IPR046336">
    <property type="entry name" value="Lon_prtase_N_sf"/>
</dbReference>
<sequence length="1002" mass="113710">MATFIRNFRTCYYNTRHFGLTGSHRQYLCSSKQRHSVCENLRSNSIRNLCTPQTKTVKESAVRRLHHISSVEDRLCNSRKFSLWNKCFLNQGKRALSVQRQCLRAYSSQENPGDSEDGGDNPSWQGSQSQYLPTPLTVPDYFPRVPVLAVNRNPVFPKFSKMLEIKDPELMELLRRKVRLNQPYAGVFLKKSDSNEADCVTSLDDIYKIGTFVQIAELQDMKTKVRLIVNCHRRIKITEVLPEDAEPFPTVKTVQEKNDSKRKMKRRKNGKNNNENEEEKTEITEAEEKPIEPLNTPTPPPMGEKIDESVVKPVSSNKILMVETENVKDQSYEYSDQMKATTAAVVETIRDIISLNPIYRENLAYMIQHNRFNDNPVYISDLGAQLTAAESSDLQSVLEELDVSERLHMVLTLLKKEFERNKLQKKIGEEVEEKVRKQHRDFILREQLKLIKKELGMEKDDKDAIEEKFRARLEGLEVPDPIMEVINEELTKLSILDNHSSEFSVTRNYLDWLTVLPWGKFTEENLELTKAKEILEEDHYGMKDVKDRIMEFIAVSQLKGSTQGKILCFQGPPGVGKTSIAKSIARALGREYYRFSVGGMYDVSEIKGHRRTYVGAMPGKMIQCLKKTKSMNPLVLIDEVDKIGSNRLHGDPAAALLELLDPEQNANFLDHFLDVPIDVSKVLFISTANDIGTIPDPLLDRMEVIEVSGYIADEKFQIAQRYLVPQAETNSGIKKEQVNIYDDALKTLIHSYCRESGVRNLQKHIEKIYRKCALSIAKKEMEKVEVSDNTLKKFIGLPIFQTDRMYDVTPPGVVTGLAWTGYGGTTLYLECVKLPPVKDQEKGGAPTLSVTGNMAKVMEESSKIGYTYSKTLLNEIDPDNEFFQTSSIHLHSPEGATPKDGPSAGIAITTALMSLAMNRPCRQEVAMTGEITLTGKVLAIGGLKEKLLAAKRAGMKCVLIPEENRSKFEDLDEAVKSDLEVHFVKHYKEVFDIVFPKEEAQS</sequence>
<evidence type="ECO:0000313" key="17">
    <source>
        <dbReference type="EnsemblMetazoa" id="G11790.2:cds"/>
    </source>
</evidence>
<dbReference type="PANTHER" id="PTHR43718">
    <property type="entry name" value="LON PROTEASE"/>
    <property type="match status" value="1"/>
</dbReference>
<dbReference type="Proteomes" id="UP000005408">
    <property type="component" value="Unassembled WGS sequence"/>
</dbReference>
<dbReference type="GO" id="GO:0006515">
    <property type="term" value="P:protein quality control for misfolded or incompletely synthesized proteins"/>
    <property type="evidence" value="ECO:0007669"/>
    <property type="project" value="UniProtKB-UniRule"/>
</dbReference>
<dbReference type="InterPro" id="IPR027503">
    <property type="entry name" value="Lonm_euk"/>
</dbReference>
<dbReference type="GO" id="GO:0005759">
    <property type="term" value="C:mitochondrial matrix"/>
    <property type="evidence" value="ECO:0007669"/>
    <property type="project" value="UniProtKB-SubCell"/>
</dbReference>
<dbReference type="SUPFAM" id="SSF54211">
    <property type="entry name" value="Ribosomal protein S5 domain 2-like"/>
    <property type="match status" value="1"/>
</dbReference>
<dbReference type="Pfam" id="PF00004">
    <property type="entry name" value="AAA"/>
    <property type="match status" value="1"/>
</dbReference>